<keyword evidence="1" id="KW-0812">Transmembrane</keyword>
<feature type="transmembrane region" description="Helical" evidence="1">
    <location>
        <begin position="38"/>
        <end position="55"/>
    </location>
</feature>
<feature type="transmembrane region" description="Helical" evidence="1">
    <location>
        <begin position="12"/>
        <end position="32"/>
    </location>
</feature>
<keyword evidence="1" id="KW-0472">Membrane</keyword>
<evidence type="ECO:0000256" key="1">
    <source>
        <dbReference type="SAM" id="Phobius"/>
    </source>
</evidence>
<protein>
    <submittedName>
        <fullName evidence="2">Uncharacterized protein</fullName>
    </submittedName>
</protein>
<evidence type="ECO:0000313" key="2">
    <source>
        <dbReference type="EMBL" id="CAB4129300.1"/>
    </source>
</evidence>
<keyword evidence="1" id="KW-1133">Transmembrane helix</keyword>
<gene>
    <name evidence="2" type="ORF">UFOVP112_398</name>
</gene>
<dbReference type="EMBL" id="LR796233">
    <property type="protein sequence ID" value="CAB4129300.1"/>
    <property type="molecule type" value="Genomic_DNA"/>
</dbReference>
<accession>A0A6J5L962</accession>
<reference evidence="2" key="1">
    <citation type="submission" date="2020-04" db="EMBL/GenBank/DDBJ databases">
        <authorList>
            <person name="Chiriac C."/>
            <person name="Salcher M."/>
            <person name="Ghai R."/>
            <person name="Kavagutti S V."/>
        </authorList>
    </citation>
    <scope>NUCLEOTIDE SEQUENCE</scope>
</reference>
<name>A0A6J5L962_9CAUD</name>
<organism evidence="2">
    <name type="scientific">uncultured Caudovirales phage</name>
    <dbReference type="NCBI Taxonomy" id="2100421"/>
    <lineage>
        <taxon>Viruses</taxon>
        <taxon>Duplodnaviria</taxon>
        <taxon>Heunggongvirae</taxon>
        <taxon>Uroviricota</taxon>
        <taxon>Caudoviricetes</taxon>
        <taxon>Peduoviridae</taxon>
        <taxon>Maltschvirus</taxon>
        <taxon>Maltschvirus maltsch</taxon>
    </lineage>
</organism>
<sequence>MTKYTKDALINYLINLVIAVSTGMFLALSATLFGLDKVILGLAIAVFFYCSYKYVKIQAEINERLDKLNNK</sequence>
<proteinExistence type="predicted"/>